<name>A0A7S3CN41_9SPIT</name>
<dbReference type="InterPro" id="IPR056551">
    <property type="entry name" value="Beta-prop_NOL10_N"/>
</dbReference>
<sequence>MRYPIPMMTLNHQYKLPIKQIKFHPQSRKMVTCDKKIIKIWNLDDEGSLFTNIEPQNEINDVEMPYDGSGIIFAPLEQEKVGSYFIPALGPAPKWCTFLDQLTEELEETQQTTLYEDYKFLTLLELEKLNASHLIGTPALKAYMHGFFMELKQYQKLLSAVDPFAYEKYRKQQIQKRLREKIEKRNKIVQK</sequence>
<accession>A0A7S3CN41</accession>
<dbReference type="InterPro" id="IPR056550">
    <property type="entry name" value="NOL10_2nd"/>
</dbReference>
<dbReference type="PANTHER" id="PTHR14927">
    <property type="entry name" value="NUCLEOLAR PROTEIN 10"/>
    <property type="match status" value="1"/>
</dbReference>
<dbReference type="AlphaFoldDB" id="A0A7S3CN41"/>
<dbReference type="GO" id="GO:0032040">
    <property type="term" value="C:small-subunit processome"/>
    <property type="evidence" value="ECO:0007669"/>
    <property type="project" value="TreeGrafter"/>
</dbReference>
<dbReference type="Pfam" id="PF23097">
    <property type="entry name" value="NOL10_2nd"/>
    <property type="match status" value="1"/>
</dbReference>
<evidence type="ECO:0008006" key="4">
    <source>
        <dbReference type="Google" id="ProtNLM"/>
    </source>
</evidence>
<feature type="domain" description="Nucleolar protein 10-like second" evidence="1">
    <location>
        <begin position="114"/>
        <end position="161"/>
    </location>
</feature>
<dbReference type="PANTHER" id="PTHR14927:SF0">
    <property type="entry name" value="NUCLEOLAR PROTEIN 10"/>
    <property type="match status" value="1"/>
</dbReference>
<dbReference type="InterPro" id="IPR036322">
    <property type="entry name" value="WD40_repeat_dom_sf"/>
</dbReference>
<dbReference type="SUPFAM" id="SSF50978">
    <property type="entry name" value="WD40 repeat-like"/>
    <property type="match status" value="1"/>
</dbReference>
<dbReference type="EMBL" id="HBIA01005404">
    <property type="protein sequence ID" value="CAE0231053.1"/>
    <property type="molecule type" value="Transcribed_RNA"/>
</dbReference>
<dbReference type="GO" id="GO:0000462">
    <property type="term" value="P:maturation of SSU-rRNA from tricistronic rRNA transcript (SSU-rRNA, 5.8S rRNA, LSU-rRNA)"/>
    <property type="evidence" value="ECO:0007669"/>
    <property type="project" value="TreeGrafter"/>
</dbReference>
<reference evidence="3" key="1">
    <citation type="submission" date="2021-01" db="EMBL/GenBank/DDBJ databases">
        <authorList>
            <person name="Corre E."/>
            <person name="Pelletier E."/>
            <person name="Niang G."/>
            <person name="Scheremetjew M."/>
            <person name="Finn R."/>
            <person name="Kale V."/>
            <person name="Holt S."/>
            <person name="Cochrane G."/>
            <person name="Meng A."/>
            <person name="Brown T."/>
            <person name="Cohen L."/>
        </authorList>
    </citation>
    <scope>NUCLEOTIDE SEQUENCE</scope>
    <source>
        <strain evidence="3">Ras09</strain>
    </source>
</reference>
<feature type="domain" description="Nucleolar protein 10-like N-terminal" evidence="2">
    <location>
        <begin position="27"/>
        <end position="113"/>
    </location>
</feature>
<evidence type="ECO:0000259" key="1">
    <source>
        <dbReference type="Pfam" id="PF23097"/>
    </source>
</evidence>
<protein>
    <recommendedName>
        <fullName evidence="4">Nucleolar protein 10</fullName>
    </recommendedName>
</protein>
<gene>
    <name evidence="3" type="ORF">SRAS04492_LOCUS2848</name>
</gene>
<dbReference type="GO" id="GO:0030686">
    <property type="term" value="C:90S preribosome"/>
    <property type="evidence" value="ECO:0007669"/>
    <property type="project" value="TreeGrafter"/>
</dbReference>
<proteinExistence type="predicted"/>
<dbReference type="Pfam" id="PF23098">
    <property type="entry name" value="Beta-prop_NOL10_N"/>
    <property type="match status" value="1"/>
</dbReference>
<organism evidence="3">
    <name type="scientific">Strombidium rassoulzadegani</name>
    <dbReference type="NCBI Taxonomy" id="1082188"/>
    <lineage>
        <taxon>Eukaryota</taxon>
        <taxon>Sar</taxon>
        <taxon>Alveolata</taxon>
        <taxon>Ciliophora</taxon>
        <taxon>Intramacronucleata</taxon>
        <taxon>Spirotrichea</taxon>
        <taxon>Oligotrichia</taxon>
        <taxon>Strombidiidae</taxon>
        <taxon>Strombidium</taxon>
    </lineage>
</organism>
<dbReference type="InterPro" id="IPR040382">
    <property type="entry name" value="NOL10/Enp2"/>
</dbReference>
<evidence type="ECO:0000313" key="3">
    <source>
        <dbReference type="EMBL" id="CAE0231053.1"/>
    </source>
</evidence>
<evidence type="ECO:0000259" key="2">
    <source>
        <dbReference type="Pfam" id="PF23098"/>
    </source>
</evidence>